<dbReference type="RefSeq" id="WP_167165137.1">
    <property type="nucleotide sequence ID" value="NZ_BAAAOO010000002.1"/>
</dbReference>
<evidence type="ECO:0000313" key="1">
    <source>
        <dbReference type="EMBL" id="NIH56201.1"/>
    </source>
</evidence>
<sequence>MRVEPFVGEVQFKGRQADYIVRIWIPSVKPSESEMRDEWLITGTTSVMEALDWAHTRADGLPIELFVIADDDWIRIHGNEPGGGTTVAVGIYSTS</sequence>
<dbReference type="Proteomes" id="UP000749311">
    <property type="component" value="Unassembled WGS sequence"/>
</dbReference>
<dbReference type="EMBL" id="JAAMOZ010000001">
    <property type="protein sequence ID" value="NIH56201.1"/>
    <property type="molecule type" value="Genomic_DNA"/>
</dbReference>
<name>A0ABX0SHU9_9ACTN</name>
<reference evidence="1 2" key="1">
    <citation type="submission" date="2020-02" db="EMBL/GenBank/DDBJ databases">
        <title>Sequencing the genomes of 1000 actinobacteria strains.</title>
        <authorList>
            <person name="Klenk H.-P."/>
        </authorList>
    </citation>
    <scope>NUCLEOTIDE SEQUENCE [LARGE SCALE GENOMIC DNA]</scope>
    <source>
        <strain evidence="1 2">DSM 19609</strain>
    </source>
</reference>
<comment type="caution">
    <text evidence="1">The sequence shown here is derived from an EMBL/GenBank/DDBJ whole genome shotgun (WGS) entry which is preliminary data.</text>
</comment>
<protein>
    <submittedName>
        <fullName evidence="1">Uncharacterized protein</fullName>
    </submittedName>
</protein>
<evidence type="ECO:0000313" key="2">
    <source>
        <dbReference type="Proteomes" id="UP000749311"/>
    </source>
</evidence>
<keyword evidence="2" id="KW-1185">Reference proteome</keyword>
<organism evidence="1 2">
    <name type="scientific">Brooklawnia cerclae</name>
    <dbReference type="NCBI Taxonomy" id="349934"/>
    <lineage>
        <taxon>Bacteria</taxon>
        <taxon>Bacillati</taxon>
        <taxon>Actinomycetota</taxon>
        <taxon>Actinomycetes</taxon>
        <taxon>Propionibacteriales</taxon>
        <taxon>Propionibacteriaceae</taxon>
        <taxon>Brooklawnia</taxon>
    </lineage>
</organism>
<accession>A0ABX0SHU9</accession>
<proteinExistence type="predicted"/>
<gene>
    <name evidence="1" type="ORF">FB473_000846</name>
</gene>